<protein>
    <recommendedName>
        <fullName evidence="3">BZIP domain-containing protein</fullName>
    </recommendedName>
</protein>
<accession>A0AAE1C423</accession>
<dbReference type="GO" id="GO:0003700">
    <property type="term" value="F:DNA-binding transcription factor activity"/>
    <property type="evidence" value="ECO:0007669"/>
    <property type="project" value="InterPro"/>
</dbReference>
<evidence type="ECO:0008006" key="3">
    <source>
        <dbReference type="Google" id="ProtNLM"/>
    </source>
</evidence>
<sequence>MACRQRTGAHAAFALGQEENWTQISDAQKRKRVQNRLAQRSYRHKVRERLQELDQIKTAEHGNVSPTGGEQLKASTRCASTLDKNAAVHVKTTMITSNFPNMSPRSSGSSENFDFSLPTFGEPIFPWSTSPEKCDQESTGIDDFLASLSSNESALPTSTEGDALMVNNSVGSTQLWTASVSETTDFGFDLFGPVSPSASVKQEAELKFTELMLKIREVGFVDMESSKLTRPSPTLSV</sequence>
<organism evidence="1 2">
    <name type="scientific">Recurvomyces mirabilis</name>
    <dbReference type="NCBI Taxonomy" id="574656"/>
    <lineage>
        <taxon>Eukaryota</taxon>
        <taxon>Fungi</taxon>
        <taxon>Dikarya</taxon>
        <taxon>Ascomycota</taxon>
        <taxon>Pezizomycotina</taxon>
        <taxon>Dothideomycetes</taxon>
        <taxon>Dothideomycetidae</taxon>
        <taxon>Mycosphaerellales</taxon>
        <taxon>Teratosphaeriaceae</taxon>
        <taxon>Recurvomyces</taxon>
    </lineage>
</organism>
<dbReference type="SUPFAM" id="SSF57959">
    <property type="entry name" value="Leucine zipper domain"/>
    <property type="match status" value="1"/>
</dbReference>
<dbReference type="InterPro" id="IPR052635">
    <property type="entry name" value="Sec_Metab_Biosynth_Reg"/>
</dbReference>
<evidence type="ECO:0000313" key="1">
    <source>
        <dbReference type="EMBL" id="KAK3677409.1"/>
    </source>
</evidence>
<proteinExistence type="predicted"/>
<keyword evidence="2" id="KW-1185">Reference proteome</keyword>
<dbReference type="CDD" id="cd14688">
    <property type="entry name" value="bZIP_YAP"/>
    <property type="match status" value="1"/>
</dbReference>
<dbReference type="InterPro" id="IPR046347">
    <property type="entry name" value="bZIP_sf"/>
</dbReference>
<dbReference type="AlphaFoldDB" id="A0AAE1C423"/>
<evidence type="ECO:0000313" key="2">
    <source>
        <dbReference type="Proteomes" id="UP001274830"/>
    </source>
</evidence>
<dbReference type="Proteomes" id="UP001274830">
    <property type="component" value="Unassembled WGS sequence"/>
</dbReference>
<dbReference type="PANTHER" id="PTHR39607">
    <property type="entry name" value="XANTHOCILLIN BIOSYNTHESIS CLUSTER TRANSCRIPTION FACTOR XANC-RELATED"/>
    <property type="match status" value="1"/>
</dbReference>
<name>A0AAE1C423_9PEZI</name>
<dbReference type="PANTHER" id="PTHR39607:SF1">
    <property type="entry name" value="B-ZIP TRANSCRIPTION FACTOR (EUROFUNG)"/>
    <property type="match status" value="1"/>
</dbReference>
<gene>
    <name evidence="1" type="ORF">LTR78_002947</name>
</gene>
<comment type="caution">
    <text evidence="1">The sequence shown here is derived from an EMBL/GenBank/DDBJ whole genome shotgun (WGS) entry which is preliminary data.</text>
</comment>
<reference evidence="1" key="1">
    <citation type="submission" date="2023-07" db="EMBL/GenBank/DDBJ databases">
        <title>Black Yeasts Isolated from many extreme environments.</title>
        <authorList>
            <person name="Coleine C."/>
            <person name="Stajich J.E."/>
            <person name="Selbmann L."/>
        </authorList>
    </citation>
    <scope>NUCLEOTIDE SEQUENCE</scope>
    <source>
        <strain evidence="1">CCFEE 5485</strain>
    </source>
</reference>
<dbReference type="EMBL" id="JAUTXT010000007">
    <property type="protein sequence ID" value="KAK3677409.1"/>
    <property type="molecule type" value="Genomic_DNA"/>
</dbReference>